<reference evidence="2 4" key="1">
    <citation type="journal article" date="2014" name="BMC Genomics">
        <title>Genome sequence of Anopheles sinensis provides insight into genetics basis of mosquito competence for malaria parasites.</title>
        <authorList>
            <person name="Zhou D."/>
            <person name="Zhang D."/>
            <person name="Ding G."/>
            <person name="Shi L."/>
            <person name="Hou Q."/>
            <person name="Ye Y."/>
            <person name="Xu Y."/>
            <person name="Zhou H."/>
            <person name="Xiong C."/>
            <person name="Li S."/>
            <person name="Yu J."/>
            <person name="Hong S."/>
            <person name="Yu X."/>
            <person name="Zou P."/>
            <person name="Chen C."/>
            <person name="Chang X."/>
            <person name="Wang W."/>
            <person name="Lv Y."/>
            <person name="Sun Y."/>
            <person name="Ma L."/>
            <person name="Shen B."/>
            <person name="Zhu C."/>
        </authorList>
    </citation>
    <scope>NUCLEOTIDE SEQUENCE [LARGE SCALE GENOMIC DNA]</scope>
</reference>
<feature type="region of interest" description="Disordered" evidence="1">
    <location>
        <begin position="78"/>
        <end position="97"/>
    </location>
</feature>
<reference evidence="3" key="2">
    <citation type="submission" date="2020-05" db="UniProtKB">
        <authorList>
            <consortium name="EnsemblMetazoa"/>
        </authorList>
    </citation>
    <scope>IDENTIFICATION</scope>
</reference>
<dbReference type="EMBL" id="KE525348">
    <property type="protein sequence ID" value="KFB50310.1"/>
    <property type="molecule type" value="Genomic_DNA"/>
</dbReference>
<sequence length="163" mass="18179">MQRTGVFAWRLRIHAHQGQRGMGLGAGTFSPHSGSGATERVLEIKLYALRKRHSGSKQEKRKQLKILATARSGLRVSSRDKLEHDTFNGRRQRHNSFPVARRQTAELNCRQLEPGVMTDTRLAALRAVRKMVGTVSGQLFCHLAGRCGSTHTHTRPTVCLSPC</sequence>
<dbReference type="Proteomes" id="UP000030765">
    <property type="component" value="Unassembled WGS sequence"/>
</dbReference>
<feature type="compositionally biased region" description="Basic and acidic residues" evidence="1">
    <location>
        <begin position="78"/>
        <end position="88"/>
    </location>
</feature>
<proteinExistence type="predicted"/>
<organism evidence="2">
    <name type="scientific">Anopheles sinensis</name>
    <name type="common">Mosquito</name>
    <dbReference type="NCBI Taxonomy" id="74873"/>
    <lineage>
        <taxon>Eukaryota</taxon>
        <taxon>Metazoa</taxon>
        <taxon>Ecdysozoa</taxon>
        <taxon>Arthropoda</taxon>
        <taxon>Hexapoda</taxon>
        <taxon>Insecta</taxon>
        <taxon>Pterygota</taxon>
        <taxon>Neoptera</taxon>
        <taxon>Endopterygota</taxon>
        <taxon>Diptera</taxon>
        <taxon>Nematocera</taxon>
        <taxon>Culicoidea</taxon>
        <taxon>Culicidae</taxon>
        <taxon>Anophelinae</taxon>
        <taxon>Anopheles</taxon>
    </lineage>
</organism>
<keyword evidence="4" id="KW-1185">Reference proteome</keyword>
<dbReference type="VEuPathDB" id="VectorBase:ASIC018562"/>
<dbReference type="EMBL" id="ATLV01024007">
    <property type="status" value="NOT_ANNOTATED_CDS"/>
    <property type="molecule type" value="Genomic_DNA"/>
</dbReference>
<evidence type="ECO:0000256" key="1">
    <source>
        <dbReference type="SAM" id="MobiDB-lite"/>
    </source>
</evidence>
<evidence type="ECO:0000313" key="4">
    <source>
        <dbReference type="Proteomes" id="UP000030765"/>
    </source>
</evidence>
<evidence type="ECO:0000313" key="3">
    <source>
        <dbReference type="EnsemblMetazoa" id="ASIC018562-PA"/>
    </source>
</evidence>
<evidence type="ECO:0000313" key="2">
    <source>
        <dbReference type="EMBL" id="KFB50310.1"/>
    </source>
</evidence>
<gene>
    <name evidence="2" type="ORF">ZHAS_00018562</name>
</gene>
<accession>A0A084WJB6</accession>
<name>A0A084WJB6_ANOSI</name>
<protein>
    <submittedName>
        <fullName evidence="2 3">UDP-N-acetylmuramoyl-tripeptide--D-alanyl-D-alanine ligase</fullName>
    </submittedName>
</protein>
<keyword evidence="2" id="KW-0436">Ligase</keyword>
<dbReference type="AlphaFoldDB" id="A0A084WJB6"/>
<dbReference type="EnsemblMetazoa" id="ASIC018562-RA">
    <property type="protein sequence ID" value="ASIC018562-PA"/>
    <property type="gene ID" value="ASIC018562"/>
</dbReference>
<dbReference type="GO" id="GO:0016874">
    <property type="term" value="F:ligase activity"/>
    <property type="evidence" value="ECO:0007669"/>
    <property type="project" value="UniProtKB-KW"/>
</dbReference>